<dbReference type="Pfam" id="PF05841">
    <property type="entry name" value="Apc15p"/>
    <property type="match status" value="1"/>
</dbReference>
<proteinExistence type="predicted"/>
<evidence type="ECO:0000313" key="3">
    <source>
        <dbReference type="Proteomes" id="UP000095085"/>
    </source>
</evidence>
<dbReference type="Proteomes" id="UP000095085">
    <property type="component" value="Unassembled WGS sequence"/>
</dbReference>
<feature type="region of interest" description="Disordered" evidence="1">
    <location>
        <begin position="38"/>
        <end position="60"/>
    </location>
</feature>
<feature type="region of interest" description="Disordered" evidence="1">
    <location>
        <begin position="162"/>
        <end position="186"/>
    </location>
</feature>
<name>A0A1E4RK73_9ASCO</name>
<dbReference type="GO" id="GO:0005680">
    <property type="term" value="C:anaphase-promoting complex"/>
    <property type="evidence" value="ECO:0007669"/>
    <property type="project" value="InterPro"/>
</dbReference>
<evidence type="ECO:0000256" key="1">
    <source>
        <dbReference type="SAM" id="MobiDB-lite"/>
    </source>
</evidence>
<dbReference type="GO" id="GO:0031145">
    <property type="term" value="P:anaphase-promoting complex-dependent catabolic process"/>
    <property type="evidence" value="ECO:0007669"/>
    <property type="project" value="InterPro"/>
</dbReference>
<evidence type="ECO:0000313" key="2">
    <source>
        <dbReference type="EMBL" id="ODV67643.1"/>
    </source>
</evidence>
<organism evidence="2 3">
    <name type="scientific">Hyphopichia burtonii NRRL Y-1933</name>
    <dbReference type="NCBI Taxonomy" id="984485"/>
    <lineage>
        <taxon>Eukaryota</taxon>
        <taxon>Fungi</taxon>
        <taxon>Dikarya</taxon>
        <taxon>Ascomycota</taxon>
        <taxon>Saccharomycotina</taxon>
        <taxon>Pichiomycetes</taxon>
        <taxon>Debaryomycetaceae</taxon>
        <taxon>Hyphopichia</taxon>
    </lineage>
</organism>
<feature type="region of interest" description="Disordered" evidence="1">
    <location>
        <begin position="334"/>
        <end position="383"/>
    </location>
</feature>
<feature type="compositionally biased region" description="Polar residues" evidence="1">
    <location>
        <begin position="38"/>
        <end position="55"/>
    </location>
</feature>
<dbReference type="EMBL" id="KV454540">
    <property type="protein sequence ID" value="ODV67643.1"/>
    <property type="molecule type" value="Genomic_DNA"/>
</dbReference>
<keyword evidence="3" id="KW-1185">Reference proteome</keyword>
<gene>
    <name evidence="2" type="ORF">HYPBUDRAFT_152500</name>
</gene>
<dbReference type="RefSeq" id="XP_020076710.1">
    <property type="nucleotide sequence ID" value="XM_020221051.1"/>
</dbReference>
<dbReference type="OrthoDB" id="4047136at2759"/>
<feature type="compositionally biased region" description="Acidic residues" evidence="1">
    <location>
        <begin position="335"/>
        <end position="365"/>
    </location>
</feature>
<dbReference type="InterPro" id="IPR008402">
    <property type="entry name" value="APC_su15/mnd2"/>
</dbReference>
<dbReference type="GeneID" id="30995601"/>
<dbReference type="AlphaFoldDB" id="A0A1E4RK73"/>
<reference evidence="3" key="1">
    <citation type="submission" date="2016-05" db="EMBL/GenBank/DDBJ databases">
        <title>Comparative genomics of biotechnologically important yeasts.</title>
        <authorList>
            <consortium name="DOE Joint Genome Institute"/>
            <person name="Riley R."/>
            <person name="Haridas S."/>
            <person name="Wolfe K.H."/>
            <person name="Lopes M.R."/>
            <person name="Hittinger C.T."/>
            <person name="Goker M."/>
            <person name="Salamov A."/>
            <person name="Wisecaver J."/>
            <person name="Long T.M."/>
            <person name="Aerts A.L."/>
            <person name="Barry K."/>
            <person name="Choi C."/>
            <person name="Clum A."/>
            <person name="Coughlan A.Y."/>
            <person name="Deshpande S."/>
            <person name="Douglass A.P."/>
            <person name="Hanson S.J."/>
            <person name="Klenk H.-P."/>
            <person name="Labutti K."/>
            <person name="Lapidus A."/>
            <person name="Lindquist E."/>
            <person name="Lipzen A."/>
            <person name="Meier-Kolthoff J.P."/>
            <person name="Ohm R.A."/>
            <person name="Otillar R.P."/>
            <person name="Pangilinan J."/>
            <person name="Peng Y."/>
            <person name="Rokas A."/>
            <person name="Rosa C.A."/>
            <person name="Scheuner C."/>
            <person name="Sibirny A.A."/>
            <person name="Slot J.C."/>
            <person name="Stielow J.B."/>
            <person name="Sun H."/>
            <person name="Kurtzman C.P."/>
            <person name="Blackwell M."/>
            <person name="Grigoriev I.V."/>
            <person name="Jeffries T.W."/>
        </authorList>
    </citation>
    <scope>NUCLEOTIDE SEQUENCE [LARGE SCALE GENOMIC DNA]</scope>
    <source>
        <strain evidence="3">NRRL Y-1933</strain>
    </source>
</reference>
<sequence>MYTPNIFPNDIFSLWGKEGSNNHSRLYEAENRRQHNLSTNNHANHHNQNGSSESNDQAEEQRVYLRSLFAPPLVAYSAEYPGASLSQLEYTIKTQSSGGLNTPLLTPLTQRKLERTRRIRNLGYSTIVPIGIDKTMERIDYEESRRHAMNEQEDQSFIQTAENSTSNNMSTPAQPADSSGIGMNNSTLGEQREEVDLDAQIINSDEYHQVSDNFDSDDDDDEADAIGNTRYEATSDDEQDIGFADDVINDDEGFMADEVEYQDDHSINNDLGSGGLSSNILMNSGATTSTLTDSMSNINSNRSASTGITTASPVGIFEQQNPINSSRHYSSIRECDDENDDENQDNTENNDENDYENENENENENEIQQGTSDHSDLDMVIDE</sequence>
<protein>
    <submittedName>
        <fullName evidence="2">Uncharacterized protein</fullName>
    </submittedName>
</protein>
<accession>A0A1E4RK73</accession>